<feature type="binding site" evidence="6">
    <location>
        <begin position="7"/>
        <end position="14"/>
    </location>
    <ligand>
        <name>substrate</name>
    </ligand>
</feature>
<dbReference type="SUPFAM" id="SSF53254">
    <property type="entry name" value="Phosphoglycerate mutase-like"/>
    <property type="match status" value="1"/>
</dbReference>
<evidence type="ECO:0000256" key="6">
    <source>
        <dbReference type="PIRSR" id="PIRSR613078-2"/>
    </source>
</evidence>
<evidence type="ECO:0000256" key="5">
    <source>
        <dbReference type="ARBA" id="ARBA00023235"/>
    </source>
</evidence>
<dbReference type="SMART" id="SM00855">
    <property type="entry name" value="PGAM"/>
    <property type="match status" value="1"/>
</dbReference>
<keyword evidence="5" id="KW-0413">Isomerase</keyword>
<keyword evidence="3" id="KW-0312">Gluconeogenesis</keyword>
<accession>A0A512L639</accession>
<proteinExistence type="inferred from homology"/>
<comment type="caution">
    <text evidence="7">The sequence shown here is derived from an EMBL/GenBank/DDBJ whole genome shotgun (WGS) entry which is preliminary data.</text>
</comment>
<dbReference type="PANTHER" id="PTHR11931">
    <property type="entry name" value="PHOSPHOGLYCERATE MUTASE"/>
    <property type="match status" value="1"/>
</dbReference>
<feature type="binding site" evidence="6">
    <location>
        <position position="59"/>
    </location>
    <ligand>
        <name>substrate</name>
    </ligand>
</feature>
<evidence type="ECO:0000256" key="3">
    <source>
        <dbReference type="ARBA" id="ARBA00022432"/>
    </source>
</evidence>
<gene>
    <name evidence="7" type="ORF">TPL01_10650</name>
</gene>
<dbReference type="InterPro" id="IPR013078">
    <property type="entry name" value="His_Pase_superF_clade-1"/>
</dbReference>
<dbReference type="EC" id="5.4.2.11" evidence="2"/>
<dbReference type="AlphaFoldDB" id="A0A512L639"/>
<evidence type="ECO:0000256" key="4">
    <source>
        <dbReference type="ARBA" id="ARBA00023152"/>
    </source>
</evidence>
<dbReference type="Gene3D" id="3.40.50.1240">
    <property type="entry name" value="Phosphoglycerate mutase-like"/>
    <property type="match status" value="1"/>
</dbReference>
<organism evidence="7 8">
    <name type="scientific">Sulfuriferula plumbiphila</name>
    <dbReference type="NCBI Taxonomy" id="171865"/>
    <lineage>
        <taxon>Bacteria</taxon>
        <taxon>Pseudomonadati</taxon>
        <taxon>Pseudomonadota</taxon>
        <taxon>Betaproteobacteria</taxon>
        <taxon>Nitrosomonadales</taxon>
        <taxon>Sulfuricellaceae</taxon>
        <taxon>Sulfuriferula</taxon>
    </lineage>
</organism>
<keyword evidence="8" id="KW-1185">Reference proteome</keyword>
<evidence type="ECO:0000313" key="8">
    <source>
        <dbReference type="Proteomes" id="UP000321337"/>
    </source>
</evidence>
<dbReference type="PIRSF" id="PIRSF000709">
    <property type="entry name" value="6PFK_2-Ptase"/>
    <property type="match status" value="1"/>
</dbReference>
<dbReference type="InterPro" id="IPR005952">
    <property type="entry name" value="Phosphogly_mut1"/>
</dbReference>
<evidence type="ECO:0000256" key="1">
    <source>
        <dbReference type="ARBA" id="ARBA00006717"/>
    </source>
</evidence>
<dbReference type="OrthoDB" id="9781415at2"/>
<dbReference type="InterPro" id="IPR029033">
    <property type="entry name" value="His_PPase_superfam"/>
</dbReference>
<sequence length="179" mass="19969">MKLIFLRHGESEYNLLGRCNADPVVAVPLTPLGRRQAEAAAGRLRDLPIRRMYVSRLQRAQETAAIVNASHGARIHVDTRLDDRNTGFEGLQVKDYLRAMRGAPDPYGWKAPTGESYREMVARAHAFLEDLSRLDEPAVLVVTHHEVLQAVAGHFQGLSLTQMWQVWVGNGEILEFGSG</sequence>
<name>A0A512L639_9PROT</name>
<evidence type="ECO:0000313" key="7">
    <source>
        <dbReference type="EMBL" id="GEP29927.1"/>
    </source>
</evidence>
<dbReference type="Proteomes" id="UP000321337">
    <property type="component" value="Unassembled WGS sequence"/>
</dbReference>
<keyword evidence="4" id="KW-0324">Glycolysis</keyword>
<dbReference type="RefSeq" id="WP_147071515.1">
    <property type="nucleotide sequence ID" value="NZ_AP021884.1"/>
</dbReference>
<reference evidence="7 8" key="1">
    <citation type="submission" date="2019-07" db="EMBL/GenBank/DDBJ databases">
        <title>Whole genome shotgun sequence of Thiobacillus plumbophilus NBRC 107929.</title>
        <authorList>
            <person name="Hosoyama A."/>
            <person name="Uohara A."/>
            <person name="Ohji S."/>
            <person name="Ichikawa N."/>
        </authorList>
    </citation>
    <scope>NUCLEOTIDE SEQUENCE [LARGE SCALE GENOMIC DNA]</scope>
    <source>
        <strain evidence="7 8">NBRC 107929</strain>
    </source>
</reference>
<dbReference type="Pfam" id="PF00300">
    <property type="entry name" value="His_Phos_1"/>
    <property type="match status" value="1"/>
</dbReference>
<dbReference type="EMBL" id="BKAD01000009">
    <property type="protein sequence ID" value="GEP29927.1"/>
    <property type="molecule type" value="Genomic_DNA"/>
</dbReference>
<evidence type="ECO:0000256" key="2">
    <source>
        <dbReference type="ARBA" id="ARBA00012028"/>
    </source>
</evidence>
<dbReference type="GO" id="GO:0006096">
    <property type="term" value="P:glycolytic process"/>
    <property type="evidence" value="ECO:0007669"/>
    <property type="project" value="UniProtKB-KW"/>
</dbReference>
<comment type="similarity">
    <text evidence="1">Belongs to the phosphoglycerate mutase family. BPG-dependent PGAM subfamily.</text>
</comment>
<dbReference type="GO" id="GO:0004619">
    <property type="term" value="F:phosphoglycerate mutase activity"/>
    <property type="evidence" value="ECO:0007669"/>
    <property type="project" value="UniProtKB-EC"/>
</dbReference>
<dbReference type="GO" id="GO:0006094">
    <property type="term" value="P:gluconeogenesis"/>
    <property type="evidence" value="ECO:0007669"/>
    <property type="project" value="UniProtKB-KW"/>
</dbReference>
<dbReference type="CDD" id="cd07067">
    <property type="entry name" value="HP_PGM_like"/>
    <property type="match status" value="1"/>
</dbReference>
<protein>
    <recommendedName>
        <fullName evidence="2">phosphoglycerate mutase (2,3-diphosphoglycerate-dependent)</fullName>
        <ecNumber evidence="2">5.4.2.11</ecNumber>
    </recommendedName>
</protein>